<dbReference type="AlphaFoldDB" id="X0V2K5"/>
<dbReference type="EMBL" id="BARS01023520">
    <property type="protein sequence ID" value="GAG12345.1"/>
    <property type="molecule type" value="Genomic_DNA"/>
</dbReference>
<name>X0V2K5_9ZZZZ</name>
<keyword evidence="1" id="KW-0812">Transmembrane</keyword>
<accession>X0V2K5</accession>
<evidence type="ECO:0000256" key="1">
    <source>
        <dbReference type="SAM" id="Phobius"/>
    </source>
</evidence>
<evidence type="ECO:0000259" key="2">
    <source>
        <dbReference type="Pfam" id="PF19501"/>
    </source>
</evidence>
<sequence length="139" mass="14988">MTLSKLRCTTRYVIAVALITVMGPVSTANLWAQATQPVAPRSIPLRIDFGGSRPGAPYPVRGGVPFARGELTNAESLRLLCGTEEVDCQVARLAVWPDGSLKWVKLDFFATPGQSFVLTYDKGAKRAAVSRPIQIAEGE</sequence>
<gene>
    <name evidence="3" type="ORF">S01H1_37447</name>
</gene>
<feature type="domain" description="PcRGLX/YetA-like N-terminal RIFT barrel" evidence="2">
    <location>
        <begin position="53"/>
        <end position="104"/>
    </location>
</feature>
<organism evidence="3">
    <name type="scientific">marine sediment metagenome</name>
    <dbReference type="NCBI Taxonomy" id="412755"/>
    <lineage>
        <taxon>unclassified sequences</taxon>
        <taxon>metagenomes</taxon>
        <taxon>ecological metagenomes</taxon>
    </lineage>
</organism>
<reference evidence="3" key="1">
    <citation type="journal article" date="2014" name="Front. Microbiol.">
        <title>High frequency of phylogenetically diverse reductive dehalogenase-homologous genes in deep subseafloor sedimentary metagenomes.</title>
        <authorList>
            <person name="Kawai M."/>
            <person name="Futagami T."/>
            <person name="Toyoda A."/>
            <person name="Takaki Y."/>
            <person name="Nishi S."/>
            <person name="Hori S."/>
            <person name="Arai W."/>
            <person name="Tsubouchi T."/>
            <person name="Morono Y."/>
            <person name="Uchiyama I."/>
            <person name="Ito T."/>
            <person name="Fujiyama A."/>
            <person name="Inagaki F."/>
            <person name="Takami H."/>
        </authorList>
    </citation>
    <scope>NUCLEOTIDE SEQUENCE</scope>
    <source>
        <strain evidence="3">Expedition CK06-06</strain>
    </source>
</reference>
<protein>
    <recommendedName>
        <fullName evidence="2">PcRGLX/YetA-like N-terminal RIFT barrel domain-containing protein</fullName>
    </recommendedName>
</protein>
<dbReference type="Pfam" id="PF19501">
    <property type="entry name" value="PcRGLX_1st"/>
    <property type="match status" value="1"/>
</dbReference>
<keyword evidence="1" id="KW-0472">Membrane</keyword>
<proteinExistence type="predicted"/>
<evidence type="ECO:0000313" key="3">
    <source>
        <dbReference type="EMBL" id="GAG12345.1"/>
    </source>
</evidence>
<feature type="transmembrane region" description="Helical" evidence="1">
    <location>
        <begin position="12"/>
        <end position="32"/>
    </location>
</feature>
<feature type="non-terminal residue" evidence="3">
    <location>
        <position position="139"/>
    </location>
</feature>
<keyword evidence="1" id="KW-1133">Transmembrane helix</keyword>
<comment type="caution">
    <text evidence="3">The sequence shown here is derived from an EMBL/GenBank/DDBJ whole genome shotgun (WGS) entry which is preliminary data.</text>
</comment>
<dbReference type="InterPro" id="IPR048329">
    <property type="entry name" value="PcRGLX_1st"/>
</dbReference>